<organism evidence="1 2">
    <name type="scientific">Clathrospora elynae</name>
    <dbReference type="NCBI Taxonomy" id="706981"/>
    <lineage>
        <taxon>Eukaryota</taxon>
        <taxon>Fungi</taxon>
        <taxon>Dikarya</taxon>
        <taxon>Ascomycota</taxon>
        <taxon>Pezizomycotina</taxon>
        <taxon>Dothideomycetes</taxon>
        <taxon>Pleosporomycetidae</taxon>
        <taxon>Pleosporales</taxon>
        <taxon>Diademaceae</taxon>
        <taxon>Clathrospora</taxon>
    </lineage>
</organism>
<accession>A0A6A5S777</accession>
<evidence type="ECO:0000313" key="1">
    <source>
        <dbReference type="EMBL" id="KAF1935902.1"/>
    </source>
</evidence>
<dbReference type="Proteomes" id="UP000800038">
    <property type="component" value="Unassembled WGS sequence"/>
</dbReference>
<keyword evidence="2" id="KW-1185">Reference proteome</keyword>
<dbReference type="EMBL" id="ML976226">
    <property type="protein sequence ID" value="KAF1935902.1"/>
    <property type="molecule type" value="Genomic_DNA"/>
</dbReference>
<name>A0A6A5S777_9PLEO</name>
<protein>
    <submittedName>
        <fullName evidence="1">Uncharacterized protein</fullName>
    </submittedName>
</protein>
<gene>
    <name evidence="1" type="ORF">EJ02DRAFT_110958</name>
</gene>
<dbReference type="AlphaFoldDB" id="A0A6A5S777"/>
<evidence type="ECO:0000313" key="2">
    <source>
        <dbReference type="Proteomes" id="UP000800038"/>
    </source>
</evidence>
<proteinExistence type="predicted"/>
<reference evidence="1" key="1">
    <citation type="journal article" date="2020" name="Stud. Mycol.">
        <title>101 Dothideomycetes genomes: a test case for predicting lifestyles and emergence of pathogens.</title>
        <authorList>
            <person name="Haridas S."/>
            <person name="Albert R."/>
            <person name="Binder M."/>
            <person name="Bloem J."/>
            <person name="Labutti K."/>
            <person name="Salamov A."/>
            <person name="Andreopoulos B."/>
            <person name="Baker S."/>
            <person name="Barry K."/>
            <person name="Bills G."/>
            <person name="Bluhm B."/>
            <person name="Cannon C."/>
            <person name="Castanera R."/>
            <person name="Culley D."/>
            <person name="Daum C."/>
            <person name="Ezra D."/>
            <person name="Gonzalez J."/>
            <person name="Henrissat B."/>
            <person name="Kuo A."/>
            <person name="Liang C."/>
            <person name="Lipzen A."/>
            <person name="Lutzoni F."/>
            <person name="Magnuson J."/>
            <person name="Mondo S."/>
            <person name="Nolan M."/>
            <person name="Ohm R."/>
            <person name="Pangilinan J."/>
            <person name="Park H.-J."/>
            <person name="Ramirez L."/>
            <person name="Alfaro M."/>
            <person name="Sun H."/>
            <person name="Tritt A."/>
            <person name="Yoshinaga Y."/>
            <person name="Zwiers L.-H."/>
            <person name="Turgeon B."/>
            <person name="Goodwin S."/>
            <person name="Spatafora J."/>
            <person name="Crous P."/>
            <person name="Grigoriev I."/>
        </authorList>
    </citation>
    <scope>NUCLEOTIDE SEQUENCE</scope>
    <source>
        <strain evidence="1">CBS 161.51</strain>
    </source>
</reference>
<sequence>MHQAGEIGLWQRTSASFGGLRDWGPCHLTKENFCRCNRVRLTARWRKDTGEHTLSLGGTRHSICDAVDVKGNFLGTAPTELRRPPRVSTQRGLRHERRVFYFFLRPVLVC</sequence>